<protein>
    <submittedName>
        <fullName evidence="1">Uncharacterized protein</fullName>
    </submittedName>
</protein>
<evidence type="ECO:0000313" key="2">
    <source>
        <dbReference type="Proteomes" id="UP000277204"/>
    </source>
</evidence>
<name>A0A183N9W0_9TREM</name>
<gene>
    <name evidence="1" type="ORF">SMRZ_LOCUS25085</name>
</gene>
<proteinExistence type="predicted"/>
<accession>A0A183N9W0</accession>
<dbReference type="EMBL" id="UZAI01020935">
    <property type="protein sequence ID" value="VDP53841.1"/>
    <property type="molecule type" value="Genomic_DNA"/>
</dbReference>
<reference evidence="1 2" key="1">
    <citation type="submission" date="2018-11" db="EMBL/GenBank/DDBJ databases">
        <authorList>
            <consortium name="Pathogen Informatics"/>
        </authorList>
    </citation>
    <scope>NUCLEOTIDE SEQUENCE [LARGE SCALE GENOMIC DNA]</scope>
    <source>
        <strain evidence="1 2">Zambia</strain>
    </source>
</reference>
<organism evidence="1 2">
    <name type="scientific">Schistosoma margrebowiei</name>
    <dbReference type="NCBI Taxonomy" id="48269"/>
    <lineage>
        <taxon>Eukaryota</taxon>
        <taxon>Metazoa</taxon>
        <taxon>Spiralia</taxon>
        <taxon>Lophotrochozoa</taxon>
        <taxon>Platyhelminthes</taxon>
        <taxon>Trematoda</taxon>
        <taxon>Digenea</taxon>
        <taxon>Strigeidida</taxon>
        <taxon>Schistosomatoidea</taxon>
        <taxon>Schistosomatidae</taxon>
        <taxon>Schistosoma</taxon>
    </lineage>
</organism>
<evidence type="ECO:0000313" key="1">
    <source>
        <dbReference type="EMBL" id="VDP53841.1"/>
    </source>
</evidence>
<dbReference type="Proteomes" id="UP000277204">
    <property type="component" value="Unassembled WGS sequence"/>
</dbReference>
<dbReference type="AlphaFoldDB" id="A0A183N9W0"/>
<keyword evidence="2" id="KW-1185">Reference proteome</keyword>
<sequence length="124" mass="14603">MQESLVDEMNIRRRHDEKIMKTASTQSLNNLNLQLKEFKITEQTNSNSPDNDKHRFVHDVVWCDLAEQFRLNLIAQLDEHLKVSLNDLVSTAISRDSYLQNTQALNDWMTDNYLNEFRFNSTSL</sequence>